<protein>
    <submittedName>
        <fullName evidence="2">MBL fold metallo-hydrolase</fullName>
    </submittedName>
</protein>
<dbReference type="PANTHER" id="PTHR47619:SF1">
    <property type="entry name" value="EXODEOXYRIBONUCLEASE WALJ"/>
    <property type="match status" value="1"/>
</dbReference>
<dbReference type="InterPro" id="IPR001279">
    <property type="entry name" value="Metallo-B-lactamas"/>
</dbReference>
<evidence type="ECO:0000313" key="2">
    <source>
        <dbReference type="EMBL" id="MFC4387498.1"/>
    </source>
</evidence>
<sequence length="247" mass="27236">MKVDILASGSKGNCIALTAGNKTILVDAGIAKTKIEKRLLDVGITPNTIQAIFITHAHNDHVQGLPLSNKYKIPVFAAENEWQLIKNVDIENRFHFKSGRAIGIGNFKLQTFDTFHDSENPVGYAVTHGDFKVSICLDTGKLTKKISDAMQDSNIYIIESNHAPAMVEASDYPNIVKARVLSDLGHLSNEQTANALCKLIKGNGEHIYLTHLSHKNNMPALAEMTTMRMLAKKGWKSGQHYTLEVIT</sequence>
<proteinExistence type="predicted"/>
<evidence type="ECO:0000313" key="3">
    <source>
        <dbReference type="Proteomes" id="UP001595880"/>
    </source>
</evidence>
<comment type="caution">
    <text evidence="2">The sequence shown here is derived from an EMBL/GenBank/DDBJ whole genome shotgun (WGS) entry which is preliminary data.</text>
</comment>
<organism evidence="2 3">
    <name type="scientific">Gracilibacillus marinus</name>
    <dbReference type="NCBI Taxonomy" id="630535"/>
    <lineage>
        <taxon>Bacteria</taxon>
        <taxon>Bacillati</taxon>
        <taxon>Bacillota</taxon>
        <taxon>Bacilli</taxon>
        <taxon>Bacillales</taxon>
        <taxon>Bacillaceae</taxon>
        <taxon>Gracilibacillus</taxon>
    </lineage>
</organism>
<dbReference type="RefSeq" id="WP_390197426.1">
    <property type="nucleotide sequence ID" value="NZ_JBHSDV010000001.1"/>
</dbReference>
<gene>
    <name evidence="2" type="ORF">ACFOZ1_06685</name>
</gene>
<dbReference type="Gene3D" id="3.60.15.10">
    <property type="entry name" value="Ribonuclease Z/Hydroxyacylglutathione hydrolase-like"/>
    <property type="match status" value="1"/>
</dbReference>
<accession>A0ABV8VWA0</accession>
<dbReference type="Proteomes" id="UP001595880">
    <property type="component" value="Unassembled WGS sequence"/>
</dbReference>
<dbReference type="Pfam" id="PF00753">
    <property type="entry name" value="Lactamase_B"/>
    <property type="match status" value="1"/>
</dbReference>
<feature type="domain" description="Metallo-beta-lactamase" evidence="1">
    <location>
        <begin position="11"/>
        <end position="211"/>
    </location>
</feature>
<dbReference type="InterPro" id="IPR036866">
    <property type="entry name" value="RibonucZ/Hydroxyglut_hydro"/>
</dbReference>
<dbReference type="SUPFAM" id="SSF56281">
    <property type="entry name" value="Metallo-hydrolase/oxidoreductase"/>
    <property type="match status" value="1"/>
</dbReference>
<dbReference type="EMBL" id="JBHSDV010000001">
    <property type="protein sequence ID" value="MFC4387498.1"/>
    <property type="molecule type" value="Genomic_DNA"/>
</dbReference>
<evidence type="ECO:0000259" key="1">
    <source>
        <dbReference type="SMART" id="SM00849"/>
    </source>
</evidence>
<keyword evidence="3" id="KW-1185">Reference proteome</keyword>
<reference evidence="3" key="1">
    <citation type="journal article" date="2019" name="Int. J. Syst. Evol. Microbiol.">
        <title>The Global Catalogue of Microorganisms (GCM) 10K type strain sequencing project: providing services to taxonomists for standard genome sequencing and annotation.</title>
        <authorList>
            <consortium name="The Broad Institute Genomics Platform"/>
            <consortium name="The Broad Institute Genome Sequencing Center for Infectious Disease"/>
            <person name="Wu L."/>
            <person name="Ma J."/>
        </authorList>
    </citation>
    <scope>NUCLEOTIDE SEQUENCE [LARGE SCALE GENOMIC DNA]</scope>
    <source>
        <strain evidence="3">KACC 14058</strain>
    </source>
</reference>
<name>A0ABV8VWA0_9BACI</name>
<dbReference type="SMART" id="SM00849">
    <property type="entry name" value="Lactamase_B"/>
    <property type="match status" value="1"/>
</dbReference>
<dbReference type="PANTHER" id="PTHR47619">
    <property type="entry name" value="METALLO-HYDROLASE YYCJ-RELATED"/>
    <property type="match status" value="1"/>
</dbReference>
<dbReference type="InterPro" id="IPR052533">
    <property type="entry name" value="WalJ/YycJ-like"/>
</dbReference>